<protein>
    <submittedName>
        <fullName evidence="2">Uncharacterized protein</fullName>
    </submittedName>
</protein>
<dbReference type="AlphaFoldDB" id="A0A5J5DWD7"/>
<keyword evidence="4" id="KW-1185">Reference proteome</keyword>
<dbReference type="EMBL" id="RZOA01000037">
    <property type="protein sequence ID" value="KAA8821033.1"/>
    <property type="molecule type" value="Genomic_DNA"/>
</dbReference>
<dbReference type="OrthoDB" id="3243252at2"/>
<evidence type="ECO:0000313" key="4">
    <source>
        <dbReference type="Proteomes" id="UP000374630"/>
    </source>
</evidence>
<dbReference type="RefSeq" id="WP_150355098.1">
    <property type="nucleotide sequence ID" value="NZ_RZNZ01000025.1"/>
</dbReference>
<reference evidence="3 4" key="1">
    <citation type="journal article" date="2019" name="Syst. Appl. Microbiol.">
        <title>Characterization of Bifidobacterium species in feaces of the Egyptian fruit bat: Description of B. vespertilionis sp. nov. and B. rousetti sp. nov.</title>
        <authorList>
            <person name="Modesto M."/>
            <person name="Satti M."/>
            <person name="Watanabe K."/>
            <person name="Puglisi E."/>
            <person name="Morelli L."/>
            <person name="Huang C.-H."/>
            <person name="Liou J.-S."/>
            <person name="Miyashita M."/>
            <person name="Tamura T."/>
            <person name="Saito S."/>
            <person name="Mori K."/>
            <person name="Huang L."/>
            <person name="Sciavilla P."/>
            <person name="Sandri C."/>
            <person name="Spiezio C."/>
            <person name="Vitali F."/>
            <person name="Cavalieri D."/>
            <person name="Perpetuini G."/>
            <person name="Tofalo R."/>
            <person name="Bonetti A."/>
            <person name="Arita M."/>
            <person name="Mattarelli P."/>
        </authorList>
    </citation>
    <scope>NUCLEOTIDE SEQUENCE [LARGE SCALE GENOMIC DNA]</scope>
    <source>
        <strain evidence="1 4">RST16</strain>
        <strain evidence="2 3">RST8</strain>
    </source>
</reference>
<dbReference type="Proteomes" id="UP000345527">
    <property type="component" value="Unassembled WGS sequence"/>
</dbReference>
<evidence type="ECO:0000313" key="2">
    <source>
        <dbReference type="EMBL" id="KAA8821033.1"/>
    </source>
</evidence>
<organism evidence="2 3">
    <name type="scientific">Bifidobacterium vespertilionis</name>
    <dbReference type="NCBI Taxonomy" id="2562524"/>
    <lineage>
        <taxon>Bacteria</taxon>
        <taxon>Bacillati</taxon>
        <taxon>Actinomycetota</taxon>
        <taxon>Actinomycetes</taxon>
        <taxon>Bifidobacteriales</taxon>
        <taxon>Bifidobacteriaceae</taxon>
        <taxon>Bifidobacterium</taxon>
    </lineage>
</organism>
<gene>
    <name evidence="2" type="ORF">EM848_11625</name>
    <name evidence="1" type="ORF">EMO90_11865</name>
</gene>
<evidence type="ECO:0000313" key="3">
    <source>
        <dbReference type="Proteomes" id="UP000345527"/>
    </source>
</evidence>
<dbReference type="Proteomes" id="UP000374630">
    <property type="component" value="Unassembled WGS sequence"/>
</dbReference>
<comment type="caution">
    <text evidence="2">The sequence shown here is derived from an EMBL/GenBank/DDBJ whole genome shotgun (WGS) entry which is preliminary data.</text>
</comment>
<name>A0A5J5DWD7_9BIFI</name>
<evidence type="ECO:0000313" key="1">
    <source>
        <dbReference type="EMBL" id="KAA8815731.1"/>
    </source>
</evidence>
<proteinExistence type="predicted"/>
<sequence length="109" mass="12368">MPTYIISSGTGLHLYYLLEEPIALHKSNAKALKEFKHALTEMLWTEDTSQLKDRQQQGIYQGFRIVGSASKLGSRFPVQAWKTGPRWTVRTIMICNLAKLSTTLSRLLS</sequence>
<dbReference type="EMBL" id="RZNZ01000025">
    <property type="protein sequence ID" value="KAA8815731.1"/>
    <property type="molecule type" value="Genomic_DNA"/>
</dbReference>
<accession>A0A5J5DWD7</accession>